<gene>
    <name evidence="2" type="ORF">B0I36DRAFT_357308</name>
</gene>
<dbReference type="AlphaFoldDB" id="A0A9P8YGM7"/>
<dbReference type="InterPro" id="IPR007175">
    <property type="entry name" value="Rpr2/Snm1/Rpp21"/>
</dbReference>
<comment type="caution">
    <text evidence="2">The sequence shown here is derived from an EMBL/GenBank/DDBJ whole genome shotgun (WGS) entry which is preliminary data.</text>
</comment>
<evidence type="ECO:0000313" key="2">
    <source>
        <dbReference type="EMBL" id="KAH7039935.1"/>
    </source>
</evidence>
<evidence type="ECO:0000256" key="1">
    <source>
        <dbReference type="SAM" id="MobiDB-lite"/>
    </source>
</evidence>
<organism evidence="2 3">
    <name type="scientific">Microdochium trichocladiopsis</name>
    <dbReference type="NCBI Taxonomy" id="1682393"/>
    <lineage>
        <taxon>Eukaryota</taxon>
        <taxon>Fungi</taxon>
        <taxon>Dikarya</taxon>
        <taxon>Ascomycota</taxon>
        <taxon>Pezizomycotina</taxon>
        <taxon>Sordariomycetes</taxon>
        <taxon>Xylariomycetidae</taxon>
        <taxon>Xylariales</taxon>
        <taxon>Microdochiaceae</taxon>
        <taxon>Microdochium</taxon>
    </lineage>
</organism>
<dbReference type="RefSeq" id="XP_046017990.1">
    <property type="nucleotide sequence ID" value="XM_046157780.1"/>
</dbReference>
<accession>A0A9P8YGM7</accession>
<dbReference type="OrthoDB" id="438080at2759"/>
<dbReference type="Proteomes" id="UP000756346">
    <property type="component" value="Unassembled WGS sequence"/>
</dbReference>
<reference evidence="2" key="1">
    <citation type="journal article" date="2021" name="Nat. Commun.">
        <title>Genetic determinants of endophytism in the Arabidopsis root mycobiome.</title>
        <authorList>
            <person name="Mesny F."/>
            <person name="Miyauchi S."/>
            <person name="Thiergart T."/>
            <person name="Pickel B."/>
            <person name="Atanasova L."/>
            <person name="Karlsson M."/>
            <person name="Huettel B."/>
            <person name="Barry K.W."/>
            <person name="Haridas S."/>
            <person name="Chen C."/>
            <person name="Bauer D."/>
            <person name="Andreopoulos W."/>
            <person name="Pangilinan J."/>
            <person name="LaButti K."/>
            <person name="Riley R."/>
            <person name="Lipzen A."/>
            <person name="Clum A."/>
            <person name="Drula E."/>
            <person name="Henrissat B."/>
            <person name="Kohler A."/>
            <person name="Grigoriev I.V."/>
            <person name="Martin F.M."/>
            <person name="Hacquard S."/>
        </authorList>
    </citation>
    <scope>NUCLEOTIDE SEQUENCE</scope>
    <source>
        <strain evidence="2">MPI-CAGE-CH-0230</strain>
    </source>
</reference>
<dbReference type="GeneID" id="70187326"/>
<dbReference type="EMBL" id="JAGTJQ010000001">
    <property type="protein sequence ID" value="KAH7039935.1"/>
    <property type="molecule type" value="Genomic_DNA"/>
</dbReference>
<evidence type="ECO:0000313" key="3">
    <source>
        <dbReference type="Proteomes" id="UP000756346"/>
    </source>
</evidence>
<feature type="compositionally biased region" description="Low complexity" evidence="1">
    <location>
        <begin position="150"/>
        <end position="171"/>
    </location>
</feature>
<sequence length="223" mass="23030">MAAATENLPASLVFLTDAAHLLASSSPQISAHLMSQRNSLMTSTGLVVSDAQRQHACTACGHIMVPGRADVLRLDAHKAALRKRTKPRLGPASRKPAQSSSSSSHGAGGRKRLDCAMCTSYTDIAVPPAPKISRRRPATASHASRAAASAASALAPNATTTSAATARAPSPVMASEPAKSSVNASSKKRAKSRKQGLQALLQQSRSSTPQSGLGLSLADFMKK</sequence>
<dbReference type="Pfam" id="PF04032">
    <property type="entry name" value="Rpr2"/>
    <property type="match status" value="1"/>
</dbReference>
<keyword evidence="3" id="KW-1185">Reference proteome</keyword>
<feature type="region of interest" description="Disordered" evidence="1">
    <location>
        <begin position="150"/>
        <end position="223"/>
    </location>
</feature>
<feature type="region of interest" description="Disordered" evidence="1">
    <location>
        <begin position="81"/>
        <end position="110"/>
    </location>
</feature>
<protein>
    <submittedName>
        <fullName evidence="2">Uncharacterized protein</fullName>
    </submittedName>
</protein>
<name>A0A9P8YGM7_9PEZI</name>
<proteinExistence type="predicted"/>
<dbReference type="GO" id="GO:0006396">
    <property type="term" value="P:RNA processing"/>
    <property type="evidence" value="ECO:0007669"/>
    <property type="project" value="InterPro"/>
</dbReference>
<feature type="compositionally biased region" description="Polar residues" evidence="1">
    <location>
        <begin position="200"/>
        <end position="213"/>
    </location>
</feature>